<accession>A0ABP8Y8H8</accession>
<gene>
    <name evidence="1" type="ORF">GCM10023216_10550</name>
</gene>
<keyword evidence="2" id="KW-1185">Reference proteome</keyword>
<sequence length="465" mass="49546">MADVETDYLVIGAGASGMAFTDAVLDGGDAHVTLVDRRDDVGGHWRDAYPFVRLHQASPFYGVASTPFDTGVQTTGPEAGLGGRATGAEVRGYYEGVLRDRFLPSGRVRFLGGHEARLPESGGAGTCTLVEAATGAEQEVRVRRRVVDARYLSPEIPALTPPPFAVDDDATCVPVGDLPAVADDAGAFVVVGSGKTATDAIVWILQRGTAPDAIWWVRPRDPWMLDRAVVQPDPAVFLSMATAVMTAGATASSVDDLFLRLEDDGVMLRLDPDVTPTMARVPTLGRWELDLLRTVTRVVRHGHLRRVSAGLLRCDDGDVAVPRDAVVVHCAADGLRVRPPVPVWSPGRIVVQPVRAGFPCFGAALTGHVEATRGDRDDDELNALCAPTPLFSTPRDWVAAQGAGALSSAAFMADPDLARWAHSTSLNPARVRPEDRERPEVRAVLGRLRDVSAEGARGLLRLGAA</sequence>
<reference evidence="2" key="1">
    <citation type="journal article" date="2019" name="Int. J. Syst. Evol. Microbiol.">
        <title>The Global Catalogue of Microorganisms (GCM) 10K type strain sequencing project: providing services to taxonomists for standard genome sequencing and annotation.</title>
        <authorList>
            <consortium name="The Broad Institute Genomics Platform"/>
            <consortium name="The Broad Institute Genome Sequencing Center for Infectious Disease"/>
            <person name="Wu L."/>
            <person name="Ma J."/>
        </authorList>
    </citation>
    <scope>NUCLEOTIDE SEQUENCE [LARGE SCALE GENOMIC DNA]</scope>
    <source>
        <strain evidence="2">JCM 18063</strain>
    </source>
</reference>
<comment type="caution">
    <text evidence="1">The sequence shown here is derived from an EMBL/GenBank/DDBJ whole genome shotgun (WGS) entry which is preliminary data.</text>
</comment>
<evidence type="ECO:0000313" key="1">
    <source>
        <dbReference type="EMBL" id="GAA4723018.1"/>
    </source>
</evidence>
<dbReference type="Pfam" id="PF13450">
    <property type="entry name" value="NAD_binding_8"/>
    <property type="match status" value="1"/>
</dbReference>
<name>A0ABP8Y8H8_9MICO</name>
<dbReference type="Proteomes" id="UP001500956">
    <property type="component" value="Unassembled WGS sequence"/>
</dbReference>
<dbReference type="RefSeq" id="WP_172150896.1">
    <property type="nucleotide sequence ID" value="NZ_BAABID010000006.1"/>
</dbReference>
<organism evidence="1 2">
    <name type="scientific">Isoptericola chiayiensis</name>
    <dbReference type="NCBI Taxonomy" id="579446"/>
    <lineage>
        <taxon>Bacteria</taxon>
        <taxon>Bacillati</taxon>
        <taxon>Actinomycetota</taxon>
        <taxon>Actinomycetes</taxon>
        <taxon>Micrococcales</taxon>
        <taxon>Promicromonosporaceae</taxon>
        <taxon>Isoptericola</taxon>
    </lineage>
</organism>
<dbReference type="EMBL" id="BAABID010000006">
    <property type="protein sequence ID" value="GAA4723018.1"/>
    <property type="molecule type" value="Genomic_DNA"/>
</dbReference>
<protein>
    <submittedName>
        <fullName evidence="1">NAD(P)/FAD-dependent oxidoreductase</fullName>
    </submittedName>
</protein>
<proteinExistence type="predicted"/>
<dbReference type="InterPro" id="IPR036188">
    <property type="entry name" value="FAD/NAD-bd_sf"/>
</dbReference>
<evidence type="ECO:0000313" key="2">
    <source>
        <dbReference type="Proteomes" id="UP001500956"/>
    </source>
</evidence>
<dbReference type="Gene3D" id="3.50.50.60">
    <property type="entry name" value="FAD/NAD(P)-binding domain"/>
    <property type="match status" value="1"/>
</dbReference>
<dbReference type="SUPFAM" id="SSF51905">
    <property type="entry name" value="FAD/NAD(P)-binding domain"/>
    <property type="match status" value="1"/>
</dbReference>